<dbReference type="Proteomes" id="UP001374584">
    <property type="component" value="Unassembled WGS sequence"/>
</dbReference>
<protein>
    <submittedName>
        <fullName evidence="1">Uncharacterized protein</fullName>
    </submittedName>
</protein>
<evidence type="ECO:0000313" key="2">
    <source>
        <dbReference type="Proteomes" id="UP001374584"/>
    </source>
</evidence>
<comment type="caution">
    <text evidence="1">The sequence shown here is derived from an EMBL/GenBank/DDBJ whole genome shotgun (WGS) entry which is preliminary data.</text>
</comment>
<name>A0AAN9NT01_PHACN</name>
<evidence type="ECO:0000313" key="1">
    <source>
        <dbReference type="EMBL" id="KAK7378750.1"/>
    </source>
</evidence>
<accession>A0AAN9NT01</accession>
<gene>
    <name evidence="1" type="ORF">VNO80_04197</name>
</gene>
<proteinExistence type="predicted"/>
<keyword evidence="2" id="KW-1185">Reference proteome</keyword>
<reference evidence="1 2" key="1">
    <citation type="submission" date="2024-01" db="EMBL/GenBank/DDBJ databases">
        <title>The genomes of 5 underutilized Papilionoideae crops provide insights into root nodulation and disease resistanc.</title>
        <authorList>
            <person name="Jiang F."/>
        </authorList>
    </citation>
    <scope>NUCLEOTIDE SEQUENCE [LARGE SCALE GENOMIC DNA]</scope>
    <source>
        <strain evidence="1">JINMINGXINNONG_FW02</strain>
        <tissue evidence="1">Leaves</tissue>
    </source>
</reference>
<organism evidence="1 2">
    <name type="scientific">Phaseolus coccineus</name>
    <name type="common">Scarlet runner bean</name>
    <name type="synonym">Phaseolus multiflorus</name>
    <dbReference type="NCBI Taxonomy" id="3886"/>
    <lineage>
        <taxon>Eukaryota</taxon>
        <taxon>Viridiplantae</taxon>
        <taxon>Streptophyta</taxon>
        <taxon>Embryophyta</taxon>
        <taxon>Tracheophyta</taxon>
        <taxon>Spermatophyta</taxon>
        <taxon>Magnoliopsida</taxon>
        <taxon>eudicotyledons</taxon>
        <taxon>Gunneridae</taxon>
        <taxon>Pentapetalae</taxon>
        <taxon>rosids</taxon>
        <taxon>fabids</taxon>
        <taxon>Fabales</taxon>
        <taxon>Fabaceae</taxon>
        <taxon>Papilionoideae</taxon>
        <taxon>50 kb inversion clade</taxon>
        <taxon>NPAAA clade</taxon>
        <taxon>indigoferoid/millettioid clade</taxon>
        <taxon>Phaseoleae</taxon>
        <taxon>Phaseolus</taxon>
    </lineage>
</organism>
<sequence length="79" mass="8507">MVGISHDSSLKASSISIISDGWEHSGSGDAGISTIGWGKSCTAIFNIVCFLQSRGQRYFCTDSNTGYLYRTMMSDASLQ</sequence>
<dbReference type="EMBL" id="JAYMYR010000002">
    <property type="protein sequence ID" value="KAK7378750.1"/>
    <property type="molecule type" value="Genomic_DNA"/>
</dbReference>
<dbReference type="AlphaFoldDB" id="A0AAN9NT01"/>